<name>A0A642UY73_DIURU</name>
<dbReference type="Proteomes" id="UP000449547">
    <property type="component" value="Unassembled WGS sequence"/>
</dbReference>
<dbReference type="PANTHER" id="PTHR31758">
    <property type="entry name" value="BTB/POZ DOMAIN-CONTAINING PROTEIN YLR108C"/>
    <property type="match status" value="1"/>
</dbReference>
<dbReference type="Pfam" id="PF02214">
    <property type="entry name" value="BTB_2"/>
    <property type="match status" value="1"/>
</dbReference>
<dbReference type="GeneID" id="54780670"/>
<gene>
    <name evidence="2" type="ORF">DIURU_002019</name>
</gene>
<dbReference type="RefSeq" id="XP_034013152.1">
    <property type="nucleotide sequence ID" value="XM_034154625.1"/>
</dbReference>
<keyword evidence="3" id="KW-1185">Reference proteome</keyword>
<reference evidence="2 3" key="1">
    <citation type="submission" date="2019-07" db="EMBL/GenBank/DDBJ databases">
        <title>Genome assembly of two rare yeast pathogens: Diutina rugosa and Trichomonascus ciferrii.</title>
        <authorList>
            <person name="Mixao V."/>
            <person name="Saus E."/>
            <person name="Hansen A."/>
            <person name="Lass-Flor C."/>
            <person name="Gabaldon T."/>
        </authorList>
    </citation>
    <scope>NUCLEOTIDE SEQUENCE [LARGE SCALE GENOMIC DNA]</scope>
    <source>
        <strain evidence="2 3">CBS 613</strain>
    </source>
</reference>
<organism evidence="2 3">
    <name type="scientific">Diutina rugosa</name>
    <name type="common">Yeast</name>
    <name type="synonym">Candida rugosa</name>
    <dbReference type="NCBI Taxonomy" id="5481"/>
    <lineage>
        <taxon>Eukaryota</taxon>
        <taxon>Fungi</taxon>
        <taxon>Dikarya</taxon>
        <taxon>Ascomycota</taxon>
        <taxon>Saccharomycotina</taxon>
        <taxon>Pichiomycetes</taxon>
        <taxon>Debaryomycetaceae</taxon>
        <taxon>Diutina</taxon>
    </lineage>
</organism>
<dbReference type="AlphaFoldDB" id="A0A642UY73"/>
<comment type="caution">
    <text evidence="2">The sequence shown here is derived from an EMBL/GenBank/DDBJ whole genome shotgun (WGS) entry which is preliminary data.</text>
</comment>
<accession>A0A642UY73</accession>
<feature type="domain" description="Potassium channel tetramerisation-type BTB" evidence="1">
    <location>
        <begin position="29"/>
        <end position="107"/>
    </location>
</feature>
<dbReference type="InterPro" id="IPR011333">
    <property type="entry name" value="SKP1/BTB/POZ_sf"/>
</dbReference>
<dbReference type="VEuPathDB" id="FungiDB:DIURU_002019"/>
<dbReference type="SUPFAM" id="SSF54695">
    <property type="entry name" value="POZ domain"/>
    <property type="match status" value="2"/>
</dbReference>
<sequence length="415" mass="48248">MSDIPVTIINEEIPPEPTVLQNEKIYQIQVGYKLFQLSGLSLSSDSPSYFTRWFASHGADATLFLDRDPKLFELIYNHLQGYHVTVQNAYEMMNLWSDSFYYGLTRLQRFLTECDIHCVVGSTSFKIPRELLGPGNSPNYFTLQYDNLLQNNVQIIEQRQLLRPAPQAPPCVANRSAQLFNDLLECLRGNFLVVTDDKKRLALLKECRYYRFLELEQHLIKHKVINDPFEPRQQIIIELRDLQQKGLVHSDPESLEEHAMGYQRPFIHREPVRTLLMQLVSDDNHVQLVLNRKMPFPTLYIGDRFAKKMIQVFKPYSTKFEIDQATGRIIFPVSLKTAKCIINGMEMSEDWATEFMRPGGDQSKRRKVEGDVMYVNLTRSLWRIITRKQDTRLHAVALEGCTKQSSFISTSIDFL</sequence>
<dbReference type="GO" id="GO:0051260">
    <property type="term" value="P:protein homooligomerization"/>
    <property type="evidence" value="ECO:0007669"/>
    <property type="project" value="InterPro"/>
</dbReference>
<evidence type="ECO:0000259" key="1">
    <source>
        <dbReference type="Pfam" id="PF02214"/>
    </source>
</evidence>
<dbReference type="Gene3D" id="3.30.710.10">
    <property type="entry name" value="Potassium Channel Kv1.1, Chain A"/>
    <property type="match status" value="2"/>
</dbReference>
<dbReference type="PANTHER" id="PTHR31758:SF2">
    <property type="entry name" value="BTB_POZ DOMAIN-CONTAINING PROTEIN YLR108C"/>
    <property type="match status" value="1"/>
</dbReference>
<dbReference type="EMBL" id="SWFT01000064">
    <property type="protein sequence ID" value="KAA8904067.1"/>
    <property type="molecule type" value="Genomic_DNA"/>
</dbReference>
<evidence type="ECO:0000313" key="2">
    <source>
        <dbReference type="EMBL" id="KAA8904067.1"/>
    </source>
</evidence>
<dbReference type="InterPro" id="IPR003131">
    <property type="entry name" value="T1-type_BTB"/>
</dbReference>
<proteinExistence type="predicted"/>
<protein>
    <recommendedName>
        <fullName evidence="1">Potassium channel tetramerisation-type BTB domain-containing protein</fullName>
    </recommendedName>
</protein>
<dbReference type="OrthoDB" id="2414723at2759"/>
<evidence type="ECO:0000313" key="3">
    <source>
        <dbReference type="Proteomes" id="UP000449547"/>
    </source>
</evidence>
<dbReference type="OMA" id="TNKACHK"/>